<keyword evidence="9" id="KW-1185">Reference proteome</keyword>
<feature type="transmembrane region" description="Helical" evidence="7">
    <location>
        <begin position="466"/>
        <end position="488"/>
    </location>
</feature>
<keyword evidence="4 7" id="KW-1133">Transmembrane helix</keyword>
<feature type="transmembrane region" description="Helical" evidence="7">
    <location>
        <begin position="120"/>
        <end position="139"/>
    </location>
</feature>
<evidence type="ECO:0000313" key="8">
    <source>
        <dbReference type="EMBL" id="KAK7513099.1"/>
    </source>
</evidence>
<feature type="transmembrane region" description="Helical" evidence="7">
    <location>
        <begin position="240"/>
        <end position="260"/>
    </location>
</feature>
<comment type="caution">
    <text evidence="8">The sequence shown here is derived from an EMBL/GenBank/DDBJ whole genome shotgun (WGS) entry which is preliminary data.</text>
</comment>
<evidence type="ECO:0000256" key="5">
    <source>
        <dbReference type="ARBA" id="ARBA00023136"/>
    </source>
</evidence>
<feature type="transmembrane region" description="Helical" evidence="7">
    <location>
        <begin position="177"/>
        <end position="196"/>
    </location>
</feature>
<dbReference type="Gene3D" id="1.20.1250.20">
    <property type="entry name" value="MFS general substrate transporter like domains"/>
    <property type="match status" value="2"/>
</dbReference>
<evidence type="ECO:0000256" key="2">
    <source>
        <dbReference type="ARBA" id="ARBA00022448"/>
    </source>
</evidence>
<proteinExistence type="predicted"/>
<dbReference type="PANTHER" id="PTHR43791">
    <property type="entry name" value="PERMEASE-RELATED"/>
    <property type="match status" value="1"/>
</dbReference>
<dbReference type="InterPro" id="IPR036259">
    <property type="entry name" value="MFS_trans_sf"/>
</dbReference>
<evidence type="ECO:0000256" key="6">
    <source>
        <dbReference type="SAM" id="MobiDB-lite"/>
    </source>
</evidence>
<keyword evidence="5 7" id="KW-0472">Membrane</keyword>
<name>A0ABR1KJN2_9PEZI</name>
<dbReference type="PANTHER" id="PTHR43791:SF36">
    <property type="entry name" value="TRANSPORTER, PUTATIVE (AFU_ORTHOLOGUE AFUA_6G08340)-RELATED"/>
    <property type="match status" value="1"/>
</dbReference>
<dbReference type="Pfam" id="PF07690">
    <property type="entry name" value="MFS_1"/>
    <property type="match status" value="1"/>
</dbReference>
<dbReference type="InterPro" id="IPR011701">
    <property type="entry name" value="MFS"/>
</dbReference>
<organism evidence="8 9">
    <name type="scientific">Phyllosticta citriasiana</name>
    <dbReference type="NCBI Taxonomy" id="595635"/>
    <lineage>
        <taxon>Eukaryota</taxon>
        <taxon>Fungi</taxon>
        <taxon>Dikarya</taxon>
        <taxon>Ascomycota</taxon>
        <taxon>Pezizomycotina</taxon>
        <taxon>Dothideomycetes</taxon>
        <taxon>Dothideomycetes incertae sedis</taxon>
        <taxon>Botryosphaeriales</taxon>
        <taxon>Phyllostictaceae</taxon>
        <taxon>Phyllosticta</taxon>
    </lineage>
</organism>
<accession>A0ABR1KJN2</accession>
<evidence type="ECO:0000256" key="4">
    <source>
        <dbReference type="ARBA" id="ARBA00022989"/>
    </source>
</evidence>
<feature type="transmembrane region" description="Helical" evidence="7">
    <location>
        <begin position="315"/>
        <end position="336"/>
    </location>
</feature>
<feature type="transmembrane region" description="Helical" evidence="7">
    <location>
        <begin position="375"/>
        <end position="394"/>
    </location>
</feature>
<dbReference type="Proteomes" id="UP001363622">
    <property type="component" value="Unassembled WGS sequence"/>
</dbReference>
<keyword evidence="3 7" id="KW-0812">Transmembrane</keyword>
<reference evidence="8 9" key="1">
    <citation type="submission" date="2024-04" db="EMBL/GenBank/DDBJ databases">
        <title>Phyllosticta paracitricarpa is synonymous to the EU quarantine fungus P. citricarpa based on phylogenomic analyses.</title>
        <authorList>
            <consortium name="Lawrence Berkeley National Laboratory"/>
            <person name="Van Ingen-Buijs V.A."/>
            <person name="Van Westerhoven A.C."/>
            <person name="Haridas S."/>
            <person name="Skiadas P."/>
            <person name="Martin F."/>
            <person name="Groenewald J.Z."/>
            <person name="Crous P.W."/>
            <person name="Seidl M.F."/>
        </authorList>
    </citation>
    <scope>NUCLEOTIDE SEQUENCE [LARGE SCALE GENOMIC DNA]</scope>
    <source>
        <strain evidence="8 9">CBS 123371</strain>
    </source>
</reference>
<comment type="subcellular location">
    <subcellularLocation>
        <location evidence="1">Membrane</location>
        <topology evidence="1">Multi-pass membrane protein</topology>
    </subcellularLocation>
</comment>
<evidence type="ECO:0000256" key="1">
    <source>
        <dbReference type="ARBA" id="ARBA00004141"/>
    </source>
</evidence>
<evidence type="ECO:0000313" key="9">
    <source>
        <dbReference type="Proteomes" id="UP001363622"/>
    </source>
</evidence>
<feature type="region of interest" description="Disordered" evidence="6">
    <location>
        <begin position="513"/>
        <end position="544"/>
    </location>
</feature>
<feature type="transmembrane region" description="Helical" evidence="7">
    <location>
        <begin position="348"/>
        <end position="368"/>
    </location>
</feature>
<sequence>MRPLNHCILSSLQLLLHFYTFTFILSSPQLFSSSKMSTEDAEKACNDVGVDSVSLAAPAAAPYAIDPVVEKRVIRKLDLHVVPLLMTLYLLAFLDRSNIGNAKVAGMNKDLGLDGDEYDWLLTIFYISYIIFEFQALVWKVVPPHIWAALMVLGWGLVSTCQAAVHNWQGMMALRFFMGVFEAGYGPGIPYLLSFFYLRHEHGFRSGLFLSAAPLANTFAGALAYGITSGSDEPIANWRILFLVEGLPTIVMAAVSFLFLPDSPEKARFLTDDEKKVARARGVRQTGTPGEARVGKIEWKDVLDSFKDLKCWLTALTYFSCNVSFASLPVFLPTILKEMGFTAIDAQGLTAPPFFLSFLLTLATTYISDRTQQRAYMIMGLTLMGGVGYVLLAATDSVSVRYLGVFLAAAGIFPAIANVLPWVSNNQGSDTRRGMGFVILNVVGQCGPVLGTRLYPDSEAPDFTRGHATCAAFMFFTTALVVVTRILLCYENRQLDKKYGTLDEQRERRDAGIAKAPAMAGGPSTSGGTKGEGEGPRQTLDEGLENYGPMFRYVL</sequence>
<protein>
    <submittedName>
        <fullName evidence="8">Major facilitator superfamily domain-containing protein</fullName>
    </submittedName>
</protein>
<gene>
    <name evidence="8" type="ORF">IWZ03DRAFT_384872</name>
</gene>
<feature type="transmembrane region" description="Helical" evidence="7">
    <location>
        <begin position="208"/>
        <end position="228"/>
    </location>
</feature>
<keyword evidence="2" id="KW-0813">Transport</keyword>
<dbReference type="EMBL" id="JBBPHU010000010">
    <property type="protein sequence ID" value="KAK7513099.1"/>
    <property type="molecule type" value="Genomic_DNA"/>
</dbReference>
<feature type="transmembrane region" description="Helical" evidence="7">
    <location>
        <begin position="146"/>
        <end position="165"/>
    </location>
</feature>
<feature type="transmembrane region" description="Helical" evidence="7">
    <location>
        <begin position="435"/>
        <end position="454"/>
    </location>
</feature>
<evidence type="ECO:0000256" key="3">
    <source>
        <dbReference type="ARBA" id="ARBA00022692"/>
    </source>
</evidence>
<feature type="transmembrane region" description="Helical" evidence="7">
    <location>
        <begin position="400"/>
        <end position="423"/>
    </location>
</feature>
<feature type="transmembrane region" description="Helical" evidence="7">
    <location>
        <begin position="12"/>
        <end position="31"/>
    </location>
</feature>
<dbReference type="SUPFAM" id="SSF103473">
    <property type="entry name" value="MFS general substrate transporter"/>
    <property type="match status" value="1"/>
</dbReference>
<evidence type="ECO:0000256" key="7">
    <source>
        <dbReference type="SAM" id="Phobius"/>
    </source>
</evidence>